<protein>
    <recommendedName>
        <fullName evidence="3">Addiction module toxin RelE</fullName>
    </recommendedName>
</protein>
<accession>A0ABU8ELS1</accession>
<evidence type="ECO:0008006" key="3">
    <source>
        <dbReference type="Google" id="ProtNLM"/>
    </source>
</evidence>
<name>A0ABU8ELS1_9BACL</name>
<dbReference type="Proteomes" id="UP001387110">
    <property type="component" value="Unassembled WGS sequence"/>
</dbReference>
<reference evidence="1 2" key="1">
    <citation type="submission" date="2023-12" db="EMBL/GenBank/DDBJ databases">
        <authorList>
            <person name="Easwaran N."/>
            <person name="Lazarus H.P.S."/>
        </authorList>
    </citation>
    <scope>NUCLEOTIDE SEQUENCE [LARGE SCALE GENOMIC DNA]</scope>
    <source>
        <strain evidence="1 2">VIT-2023</strain>
    </source>
</reference>
<dbReference type="RefSeq" id="WP_336449694.1">
    <property type="nucleotide sequence ID" value="NZ_JBAWKY010000006.1"/>
</dbReference>
<comment type="caution">
    <text evidence="1">The sequence shown here is derived from an EMBL/GenBank/DDBJ whole genome shotgun (WGS) entry which is preliminary data.</text>
</comment>
<dbReference type="EMBL" id="JBAWKY010000006">
    <property type="protein sequence ID" value="MEI4463851.1"/>
    <property type="molecule type" value="Genomic_DNA"/>
</dbReference>
<gene>
    <name evidence="1" type="ORF">SZL87_15605</name>
</gene>
<evidence type="ECO:0000313" key="2">
    <source>
        <dbReference type="Proteomes" id="UP001387110"/>
    </source>
</evidence>
<evidence type="ECO:0000313" key="1">
    <source>
        <dbReference type="EMBL" id="MEI4463851.1"/>
    </source>
</evidence>
<sequence length="125" mass="14963">MIAKAQKFWFTFFEQMKFHYDVTIEVTSFSEGDLDHFYRERRHKEIAVYIERQIRQGIFAPPEGTANPMRGKHSDYVYIKELRAGIRIIYLPKKVDGATLMVLDTIGYRADDEVYEEFRRRRSDT</sequence>
<keyword evidence="2" id="KW-1185">Reference proteome</keyword>
<organism evidence="1 2">
    <name type="scientific">Exiguobacterium indicum</name>
    <dbReference type="NCBI Taxonomy" id="296995"/>
    <lineage>
        <taxon>Bacteria</taxon>
        <taxon>Bacillati</taxon>
        <taxon>Bacillota</taxon>
        <taxon>Bacilli</taxon>
        <taxon>Bacillales</taxon>
        <taxon>Bacillales Family XII. Incertae Sedis</taxon>
        <taxon>Exiguobacterium</taxon>
    </lineage>
</organism>
<proteinExistence type="predicted"/>